<keyword evidence="2" id="KW-0812">Transmembrane</keyword>
<evidence type="ECO:0000256" key="2">
    <source>
        <dbReference type="SAM" id="Phobius"/>
    </source>
</evidence>
<feature type="transmembrane region" description="Helical" evidence="2">
    <location>
        <begin position="130"/>
        <end position="148"/>
    </location>
</feature>
<keyword evidence="2" id="KW-0472">Membrane</keyword>
<feature type="coiled-coil region" evidence="1">
    <location>
        <begin position="90"/>
        <end position="117"/>
    </location>
</feature>
<name>A0ABT4A6D4_9BACT</name>
<keyword evidence="4" id="KW-1185">Reference proteome</keyword>
<protein>
    <recommendedName>
        <fullName evidence="5">Ribosomal protein L7/L12 C-terminal domain-containing protein</fullName>
    </recommendedName>
</protein>
<evidence type="ECO:0000256" key="1">
    <source>
        <dbReference type="SAM" id="Coils"/>
    </source>
</evidence>
<evidence type="ECO:0000313" key="3">
    <source>
        <dbReference type="EMBL" id="MCY1077210.1"/>
    </source>
</evidence>
<sequence length="151" mass="16764">MTTSNSSDEPLAEVIALVRRGRPIDAIKLYRELTGEGLKEAKDAIEQIAEGRIPRFSPREERESLSSGQRAELERMIVEGKKIDAIRLHRHFANSGLKEAKDAIEALEAKLREAGSLPEVTSRPRSPWRFLGWLLLALVAGVVVAVLSQRA</sequence>
<dbReference type="RefSeq" id="WP_267536056.1">
    <property type="nucleotide sequence ID" value="NZ_JAPNKA010000001.1"/>
</dbReference>
<accession>A0ABT4A6D4</accession>
<organism evidence="3 4">
    <name type="scientific">Archangium lansingense</name>
    <dbReference type="NCBI Taxonomy" id="2995310"/>
    <lineage>
        <taxon>Bacteria</taxon>
        <taxon>Pseudomonadati</taxon>
        <taxon>Myxococcota</taxon>
        <taxon>Myxococcia</taxon>
        <taxon>Myxococcales</taxon>
        <taxon>Cystobacterineae</taxon>
        <taxon>Archangiaceae</taxon>
        <taxon>Archangium</taxon>
    </lineage>
</organism>
<evidence type="ECO:0000313" key="4">
    <source>
        <dbReference type="Proteomes" id="UP001207654"/>
    </source>
</evidence>
<reference evidence="3 4" key="1">
    <citation type="submission" date="2022-11" db="EMBL/GenBank/DDBJ databases">
        <title>Minimal conservation of predation-associated metabolite biosynthetic gene clusters underscores biosynthetic potential of Myxococcota including descriptions for ten novel species: Archangium lansinium sp. nov., Myxococcus landrumus sp. nov., Nannocystis bai.</title>
        <authorList>
            <person name="Ahearne A."/>
            <person name="Stevens C."/>
            <person name="Phillips K."/>
        </authorList>
    </citation>
    <scope>NUCLEOTIDE SEQUENCE [LARGE SCALE GENOMIC DNA]</scope>
    <source>
        <strain evidence="3 4">MIWBW</strain>
    </source>
</reference>
<keyword evidence="2" id="KW-1133">Transmembrane helix</keyword>
<dbReference type="Proteomes" id="UP001207654">
    <property type="component" value="Unassembled WGS sequence"/>
</dbReference>
<comment type="caution">
    <text evidence="3">The sequence shown here is derived from an EMBL/GenBank/DDBJ whole genome shotgun (WGS) entry which is preliminary data.</text>
</comment>
<gene>
    <name evidence="3" type="ORF">OV287_22325</name>
</gene>
<proteinExistence type="predicted"/>
<dbReference type="EMBL" id="JAPNKA010000001">
    <property type="protein sequence ID" value="MCY1077210.1"/>
    <property type="molecule type" value="Genomic_DNA"/>
</dbReference>
<keyword evidence="1" id="KW-0175">Coiled coil</keyword>
<evidence type="ECO:0008006" key="5">
    <source>
        <dbReference type="Google" id="ProtNLM"/>
    </source>
</evidence>
<dbReference type="InterPro" id="IPR014719">
    <property type="entry name" value="Ribosomal_bL12_C/ClpS-like"/>
</dbReference>
<dbReference type="Gene3D" id="3.30.1390.10">
    <property type="match status" value="2"/>
</dbReference>